<dbReference type="KEGG" id="amus:LMH87_011634"/>
<organism evidence="2 3">
    <name type="scientific">Akanthomyces muscarius</name>
    <name type="common">Entomopathogenic fungus</name>
    <name type="synonym">Lecanicillium muscarium</name>
    <dbReference type="NCBI Taxonomy" id="2231603"/>
    <lineage>
        <taxon>Eukaryota</taxon>
        <taxon>Fungi</taxon>
        <taxon>Dikarya</taxon>
        <taxon>Ascomycota</taxon>
        <taxon>Pezizomycotina</taxon>
        <taxon>Sordariomycetes</taxon>
        <taxon>Hypocreomycetidae</taxon>
        <taxon>Hypocreales</taxon>
        <taxon>Cordycipitaceae</taxon>
        <taxon>Akanthomyces</taxon>
    </lineage>
</organism>
<evidence type="ECO:0000313" key="3">
    <source>
        <dbReference type="Proteomes" id="UP001144673"/>
    </source>
</evidence>
<accession>A0A9W8UL70</accession>
<reference evidence="2" key="1">
    <citation type="journal article" date="2023" name="Access Microbiol">
        <title>De-novo genome assembly for Akanthomyces muscarius, a biocontrol agent of insect agricultural pests.</title>
        <authorList>
            <person name="Erdos Z."/>
            <person name="Studholme D.J."/>
            <person name="Raymond B."/>
            <person name="Sharma M."/>
        </authorList>
    </citation>
    <scope>NUCLEOTIDE SEQUENCE</scope>
    <source>
        <strain evidence="2">Ve6</strain>
    </source>
</reference>
<feature type="compositionally biased region" description="Polar residues" evidence="1">
    <location>
        <begin position="34"/>
        <end position="51"/>
    </location>
</feature>
<proteinExistence type="predicted"/>
<comment type="caution">
    <text evidence="2">The sequence shown here is derived from an EMBL/GenBank/DDBJ whole genome shotgun (WGS) entry which is preliminary data.</text>
</comment>
<evidence type="ECO:0000313" key="2">
    <source>
        <dbReference type="EMBL" id="KAJ4150906.1"/>
    </source>
</evidence>
<name>A0A9W8UL70_AKAMU</name>
<keyword evidence="3" id="KW-1185">Reference proteome</keyword>
<sequence length="218" mass="23758">MPRFDSRAKLKSRLGCANLSHRAAATGIPAPFSKDSSQEGYVTQAAANETPTSHREPPLGPTITFCIIVSSICAANFLHRTLCEFLDAASTDRLIPVSRLSLRFLIAQACFRFCRPGSYNTHSPRPDRRQSSVSKHLFYLVILPAASCQLPTANTAGAFAQQACPSKTPCLLVATCRHRLHPSESSSSSGDTWPCDNSTTLLLVYLSLVLERIARHSI</sequence>
<feature type="region of interest" description="Disordered" evidence="1">
    <location>
        <begin position="28"/>
        <end position="56"/>
    </location>
</feature>
<dbReference type="GeneID" id="80898793"/>
<gene>
    <name evidence="2" type="ORF">LMH87_011634</name>
</gene>
<dbReference type="Proteomes" id="UP001144673">
    <property type="component" value="Chromosome 4"/>
</dbReference>
<protein>
    <submittedName>
        <fullName evidence="2">Uncharacterized protein</fullName>
    </submittedName>
</protein>
<dbReference type="RefSeq" id="XP_056052620.1">
    <property type="nucleotide sequence ID" value="XM_056200807.1"/>
</dbReference>
<dbReference type="AlphaFoldDB" id="A0A9W8UL70"/>
<dbReference type="EMBL" id="JAJHUN010000009">
    <property type="protein sequence ID" value="KAJ4150906.1"/>
    <property type="molecule type" value="Genomic_DNA"/>
</dbReference>
<evidence type="ECO:0000256" key="1">
    <source>
        <dbReference type="SAM" id="MobiDB-lite"/>
    </source>
</evidence>